<dbReference type="PANTHER" id="PTHR33778">
    <property type="entry name" value="PROTEIN MGTC"/>
    <property type="match status" value="1"/>
</dbReference>
<evidence type="ECO:0000256" key="6">
    <source>
        <dbReference type="ARBA" id="ARBA00023136"/>
    </source>
</evidence>
<feature type="transmembrane region" description="Helical" evidence="7">
    <location>
        <begin position="79"/>
        <end position="97"/>
    </location>
</feature>
<dbReference type="PANTHER" id="PTHR33778:SF1">
    <property type="entry name" value="MAGNESIUM TRANSPORTER YHID-RELATED"/>
    <property type="match status" value="1"/>
</dbReference>
<dbReference type="Proteomes" id="UP000603904">
    <property type="component" value="Unassembled WGS sequence"/>
</dbReference>
<organism evidence="9 10">
    <name type="scientific">Microbispora corallina</name>
    <dbReference type="NCBI Taxonomy" id="83302"/>
    <lineage>
        <taxon>Bacteria</taxon>
        <taxon>Bacillati</taxon>
        <taxon>Actinomycetota</taxon>
        <taxon>Actinomycetes</taxon>
        <taxon>Streptosporangiales</taxon>
        <taxon>Streptosporangiaceae</taxon>
        <taxon>Microbispora</taxon>
    </lineage>
</organism>
<reference evidence="9 10" key="1">
    <citation type="submission" date="2021-01" db="EMBL/GenBank/DDBJ databases">
        <title>Whole genome shotgun sequence of Microbispora corallina NBRC 16416.</title>
        <authorList>
            <person name="Komaki H."/>
            <person name="Tamura T."/>
        </authorList>
    </citation>
    <scope>NUCLEOTIDE SEQUENCE [LARGE SCALE GENOMIC DNA]</scope>
    <source>
        <strain evidence="9 10">NBRC 16416</strain>
    </source>
</reference>
<protein>
    <submittedName>
        <fullName evidence="9">Membrane protein</fullName>
    </submittedName>
</protein>
<proteinExistence type="inferred from homology"/>
<accession>A0ABQ4FZR8</accession>
<feature type="transmembrane region" description="Helical" evidence="7">
    <location>
        <begin position="41"/>
        <end position="59"/>
    </location>
</feature>
<keyword evidence="4 7" id="KW-0812">Transmembrane</keyword>
<comment type="similarity">
    <text evidence="2">Belongs to the MgtC/SapB family.</text>
</comment>
<feature type="transmembrane region" description="Helical" evidence="7">
    <location>
        <begin position="109"/>
        <end position="128"/>
    </location>
</feature>
<dbReference type="RefSeq" id="WP_204057722.1">
    <property type="nucleotide sequence ID" value="NZ_BAAAGP010000008.1"/>
</dbReference>
<comment type="caution">
    <text evidence="9">The sequence shown here is derived from an EMBL/GenBank/DDBJ whole genome shotgun (WGS) entry which is preliminary data.</text>
</comment>
<evidence type="ECO:0000256" key="1">
    <source>
        <dbReference type="ARBA" id="ARBA00004651"/>
    </source>
</evidence>
<evidence type="ECO:0000256" key="4">
    <source>
        <dbReference type="ARBA" id="ARBA00022692"/>
    </source>
</evidence>
<feature type="transmembrane region" description="Helical" evidence="7">
    <location>
        <begin position="13"/>
        <end position="32"/>
    </location>
</feature>
<keyword evidence="5 7" id="KW-1133">Transmembrane helix</keyword>
<dbReference type="PRINTS" id="PR01837">
    <property type="entry name" value="MGTCSAPBPROT"/>
</dbReference>
<evidence type="ECO:0000256" key="3">
    <source>
        <dbReference type="ARBA" id="ARBA00022475"/>
    </source>
</evidence>
<dbReference type="EMBL" id="BOOC01000013">
    <property type="protein sequence ID" value="GIH40290.1"/>
    <property type="molecule type" value="Genomic_DNA"/>
</dbReference>
<comment type="subcellular location">
    <subcellularLocation>
        <location evidence="1">Cell membrane</location>
        <topology evidence="1">Multi-pass membrane protein</topology>
    </subcellularLocation>
</comment>
<name>A0ABQ4FZR8_9ACTN</name>
<evidence type="ECO:0000256" key="2">
    <source>
        <dbReference type="ARBA" id="ARBA00009298"/>
    </source>
</evidence>
<evidence type="ECO:0000259" key="8">
    <source>
        <dbReference type="Pfam" id="PF02308"/>
    </source>
</evidence>
<keyword evidence="10" id="KW-1185">Reference proteome</keyword>
<keyword evidence="6 7" id="KW-0472">Membrane</keyword>
<dbReference type="InterPro" id="IPR049177">
    <property type="entry name" value="MgtC_SapB_SrpB_YhiD_N"/>
</dbReference>
<dbReference type="Pfam" id="PF02308">
    <property type="entry name" value="MgtC"/>
    <property type="match status" value="1"/>
</dbReference>
<evidence type="ECO:0000313" key="9">
    <source>
        <dbReference type="EMBL" id="GIH40290.1"/>
    </source>
</evidence>
<evidence type="ECO:0000256" key="5">
    <source>
        <dbReference type="ARBA" id="ARBA00022989"/>
    </source>
</evidence>
<gene>
    <name evidence="9" type="ORF">Mco01_32900</name>
</gene>
<feature type="domain" description="MgtC/SapB/SrpB/YhiD N-terminal" evidence="8">
    <location>
        <begin position="20"/>
        <end position="146"/>
    </location>
</feature>
<evidence type="ECO:0000313" key="10">
    <source>
        <dbReference type="Proteomes" id="UP000603904"/>
    </source>
</evidence>
<sequence length="239" mass="24832">MVLASLGAGAGQGWAQAGDLAVALVLSAAIGLEREIRQKSAGLRTHILVGLGAALFMLVSKYGFADVLGDGVSFDPSRVAAQIVSGIGFIGGGLIFVRRDAVKGLTTAAAIWLTAGVGMAAGSGLWVLAVLATGVHFLVMFGLTPLVARLPRSRFAPSRLRLTYLDGRGVLRHALDLCGSRGFTVSEMSLERPEEARGERTVTMWLSVHGRASVCDLTGDLADIEGMLAVACDEGDPQA</sequence>
<dbReference type="InterPro" id="IPR003416">
    <property type="entry name" value="MgtC/SapB/SrpB/YhiD_fam"/>
</dbReference>
<keyword evidence="3" id="KW-1003">Cell membrane</keyword>
<evidence type="ECO:0000256" key="7">
    <source>
        <dbReference type="SAM" id="Phobius"/>
    </source>
</evidence>